<dbReference type="GO" id="GO:0016757">
    <property type="term" value="F:glycosyltransferase activity"/>
    <property type="evidence" value="ECO:0007669"/>
    <property type="project" value="UniProtKB-KW"/>
</dbReference>
<evidence type="ECO:0000313" key="5">
    <source>
        <dbReference type="Proteomes" id="UP000772151"/>
    </source>
</evidence>
<evidence type="ECO:0000256" key="3">
    <source>
        <dbReference type="ARBA" id="ARBA00022723"/>
    </source>
</evidence>
<proteinExistence type="predicted"/>
<dbReference type="PANTHER" id="PTHR13778">
    <property type="entry name" value="GLYCOSYLTRANSFERASE 8 DOMAIN-CONTAINING PROTEIN"/>
    <property type="match status" value="1"/>
</dbReference>
<dbReference type="Gene3D" id="3.90.550.10">
    <property type="entry name" value="Spore Coat Polysaccharide Biosynthesis Protein SpsA, Chain A"/>
    <property type="match status" value="1"/>
</dbReference>
<dbReference type="SUPFAM" id="SSF53448">
    <property type="entry name" value="Nucleotide-diphospho-sugar transferases"/>
    <property type="match status" value="1"/>
</dbReference>
<name>A0A927WNG0_SELRU</name>
<keyword evidence="3" id="KW-0479">Metal-binding</keyword>
<reference evidence="4" key="1">
    <citation type="submission" date="2019-04" db="EMBL/GenBank/DDBJ databases">
        <title>Evolution of Biomass-Degrading Anaerobic Consortia Revealed by Metagenomics.</title>
        <authorList>
            <person name="Peng X."/>
        </authorList>
    </citation>
    <scope>NUCLEOTIDE SEQUENCE</scope>
    <source>
        <strain evidence="4">SIG242</strain>
    </source>
</reference>
<dbReference type="GO" id="GO:0046872">
    <property type="term" value="F:metal ion binding"/>
    <property type="evidence" value="ECO:0007669"/>
    <property type="project" value="UniProtKB-KW"/>
</dbReference>
<dbReference type="AlphaFoldDB" id="A0A927WNG0"/>
<dbReference type="CDD" id="cd04194">
    <property type="entry name" value="GT8_A4GalT_like"/>
    <property type="match status" value="1"/>
</dbReference>
<organism evidence="4 5">
    <name type="scientific">Selenomonas ruminantium</name>
    <dbReference type="NCBI Taxonomy" id="971"/>
    <lineage>
        <taxon>Bacteria</taxon>
        <taxon>Bacillati</taxon>
        <taxon>Bacillota</taxon>
        <taxon>Negativicutes</taxon>
        <taxon>Selenomonadales</taxon>
        <taxon>Selenomonadaceae</taxon>
        <taxon>Selenomonas</taxon>
    </lineage>
</organism>
<gene>
    <name evidence="4" type="ORF">E7203_08620</name>
</gene>
<sequence length="406" mass="47465">MIKINKMEVRYMEDVHVCFSIHDEKGDYCKYLGIALVSMLENTNCNPHIHIVLDSSVSKVNRDRLSDLSKQYDCNIYFHEIDNARLNLFKDAVKIYSIGTLFRFFMVEALPTSLSKILYLDDDLVVNIDVEELWNIDLGINTIGACRDQGVNDLKIPPGPCLQKRVLVEDYFNQGVLIINLDKLREYDDFLKMCIDVLAAHTDYKFLDQDVFNDIFNGKVKYIPEKFNVFTRYVRKNNVKECECILHFSADYENPESNCWIDKKLFEHWGRSAWGMEMYDYFHSCIKRKNNAIELSKRIIYVLSSGKRTLFIWGVNSVLRNELELNYNICKNVEAYVDSDTAMMGMQINGKDICSPDVLNQEIYRNAFVIVLSHRYYEEIKCELEKMGKIENSDFVDGAILLEKRK</sequence>
<protein>
    <submittedName>
        <fullName evidence="4">Glycosyltransferase family 8 protein</fullName>
    </submittedName>
</protein>
<evidence type="ECO:0000256" key="2">
    <source>
        <dbReference type="ARBA" id="ARBA00022679"/>
    </source>
</evidence>
<dbReference type="PANTHER" id="PTHR13778:SF47">
    <property type="entry name" value="LIPOPOLYSACCHARIDE 1,3-GALACTOSYLTRANSFERASE"/>
    <property type="match status" value="1"/>
</dbReference>
<dbReference type="InterPro" id="IPR050748">
    <property type="entry name" value="Glycosyltrans_8_dom-fam"/>
</dbReference>
<keyword evidence="2" id="KW-0808">Transferase</keyword>
<dbReference type="Proteomes" id="UP000772151">
    <property type="component" value="Unassembled WGS sequence"/>
</dbReference>
<dbReference type="Pfam" id="PF01501">
    <property type="entry name" value="Glyco_transf_8"/>
    <property type="match status" value="1"/>
</dbReference>
<dbReference type="InterPro" id="IPR002495">
    <property type="entry name" value="Glyco_trans_8"/>
</dbReference>
<accession>A0A927WNG0</accession>
<comment type="caution">
    <text evidence="4">The sequence shown here is derived from an EMBL/GenBank/DDBJ whole genome shotgun (WGS) entry which is preliminary data.</text>
</comment>
<dbReference type="InterPro" id="IPR029044">
    <property type="entry name" value="Nucleotide-diphossugar_trans"/>
</dbReference>
<dbReference type="Gene3D" id="3.40.50.720">
    <property type="entry name" value="NAD(P)-binding Rossmann-like Domain"/>
    <property type="match status" value="1"/>
</dbReference>
<keyword evidence="1" id="KW-0328">Glycosyltransferase</keyword>
<evidence type="ECO:0000256" key="1">
    <source>
        <dbReference type="ARBA" id="ARBA00022676"/>
    </source>
</evidence>
<evidence type="ECO:0000313" key="4">
    <source>
        <dbReference type="EMBL" id="MBE6085495.1"/>
    </source>
</evidence>
<dbReference type="EMBL" id="SVCA01000007">
    <property type="protein sequence ID" value="MBE6085495.1"/>
    <property type="molecule type" value="Genomic_DNA"/>
</dbReference>